<accession>A0A4R9K265</accession>
<reference evidence="1" key="1">
    <citation type="journal article" date="2019" name="PLoS Negl. Trop. Dis.">
        <title>Revisiting the worldwide diversity of Leptospira species in the environment.</title>
        <authorList>
            <person name="Vincent A.T."/>
            <person name="Schiettekatte O."/>
            <person name="Bourhy P."/>
            <person name="Veyrier F.J."/>
            <person name="Picardeau M."/>
        </authorList>
    </citation>
    <scope>NUCLEOTIDE SEQUENCE [LARGE SCALE GENOMIC DNA]</scope>
    <source>
        <strain evidence="1">201702476</strain>
    </source>
</reference>
<dbReference type="RefSeq" id="WP_135623742.1">
    <property type="nucleotide sequence ID" value="NZ_RQGD01000025.1"/>
</dbReference>
<dbReference type="OrthoDB" id="9884192at2"/>
<sequence>MKLRYVLFSILLSNLIACNYYEKSIKGVTITGKEIKAEIRKSNQSLSGVAVGALNTLASVTGASTAITAKTCPSYTTDSAAPDFTLPGANSYSNVNLTGTLTAVTGTTTWTTTVQEPMIINALNTNTSVTCNYLVNLAGTTQITSSNSAGTTITISSALSRLDIVCTNFASTSAQTYTVSLNPRPTAGSSSAVSTLLSPETLLSDEIFANATKLQDNKVYQYDSFAECKKKYEIIAIAFASANAQIVQYYAMCGGYTAPAAQSYFQALSCNLHEANFIQTK</sequence>
<name>A0A4R9K265_9LEPT</name>
<proteinExistence type="predicted"/>
<organism evidence="1 2">
    <name type="scientific">Leptospira ognonensis</name>
    <dbReference type="NCBI Taxonomy" id="2484945"/>
    <lineage>
        <taxon>Bacteria</taxon>
        <taxon>Pseudomonadati</taxon>
        <taxon>Spirochaetota</taxon>
        <taxon>Spirochaetia</taxon>
        <taxon>Leptospirales</taxon>
        <taxon>Leptospiraceae</taxon>
        <taxon>Leptospira</taxon>
    </lineage>
</organism>
<dbReference type="Proteomes" id="UP000297693">
    <property type="component" value="Unassembled WGS sequence"/>
</dbReference>
<keyword evidence="2" id="KW-1185">Reference proteome</keyword>
<comment type="caution">
    <text evidence="1">The sequence shown here is derived from an EMBL/GenBank/DDBJ whole genome shotgun (WGS) entry which is preliminary data.</text>
</comment>
<dbReference type="AlphaFoldDB" id="A0A4R9K265"/>
<evidence type="ECO:0000313" key="2">
    <source>
        <dbReference type="Proteomes" id="UP000297693"/>
    </source>
</evidence>
<evidence type="ECO:0000313" key="1">
    <source>
        <dbReference type="EMBL" id="TGL59216.1"/>
    </source>
</evidence>
<protein>
    <submittedName>
        <fullName evidence="1">Uncharacterized protein</fullName>
    </submittedName>
</protein>
<dbReference type="EMBL" id="RQGD01000025">
    <property type="protein sequence ID" value="TGL59216.1"/>
    <property type="molecule type" value="Genomic_DNA"/>
</dbReference>
<gene>
    <name evidence="1" type="ORF">EHQ58_09920</name>
</gene>